<dbReference type="PANTHER" id="PTHR42748:SF28">
    <property type="entry name" value="NMRA-LIKE DOMAIN-CONTAINING PROTEIN"/>
    <property type="match status" value="1"/>
</dbReference>
<dbReference type="SUPFAM" id="SSF51735">
    <property type="entry name" value="NAD(P)-binding Rossmann-fold domains"/>
    <property type="match status" value="1"/>
</dbReference>
<evidence type="ECO:0000256" key="1">
    <source>
        <dbReference type="ARBA" id="ARBA00006328"/>
    </source>
</evidence>
<evidence type="ECO:0000313" key="4">
    <source>
        <dbReference type="EMBL" id="KAK5062504.1"/>
    </source>
</evidence>
<organism evidence="4 5">
    <name type="scientific">Exophiala bonariae</name>
    <dbReference type="NCBI Taxonomy" id="1690606"/>
    <lineage>
        <taxon>Eukaryota</taxon>
        <taxon>Fungi</taxon>
        <taxon>Dikarya</taxon>
        <taxon>Ascomycota</taxon>
        <taxon>Pezizomycotina</taxon>
        <taxon>Eurotiomycetes</taxon>
        <taxon>Chaetothyriomycetidae</taxon>
        <taxon>Chaetothyriales</taxon>
        <taxon>Herpotrichiellaceae</taxon>
        <taxon>Exophiala</taxon>
    </lineage>
</organism>
<dbReference type="InterPro" id="IPR008030">
    <property type="entry name" value="NmrA-like"/>
</dbReference>
<dbReference type="InterPro" id="IPR051164">
    <property type="entry name" value="NmrA-like_oxidored"/>
</dbReference>
<dbReference type="EMBL" id="JAVRRD010000002">
    <property type="protein sequence ID" value="KAK5062504.1"/>
    <property type="molecule type" value="Genomic_DNA"/>
</dbReference>
<feature type="domain" description="NmrA-like" evidence="3">
    <location>
        <begin position="5"/>
        <end position="154"/>
    </location>
</feature>
<dbReference type="RefSeq" id="XP_064710776.1">
    <property type="nucleotide sequence ID" value="XM_064848152.1"/>
</dbReference>
<evidence type="ECO:0000313" key="5">
    <source>
        <dbReference type="Proteomes" id="UP001358417"/>
    </source>
</evidence>
<keyword evidence="2" id="KW-0521">NADP</keyword>
<dbReference type="GO" id="GO:0005634">
    <property type="term" value="C:nucleus"/>
    <property type="evidence" value="ECO:0007669"/>
    <property type="project" value="TreeGrafter"/>
</dbReference>
<dbReference type="Pfam" id="PF05368">
    <property type="entry name" value="NmrA"/>
    <property type="match status" value="1"/>
</dbReference>
<dbReference type="PANTHER" id="PTHR42748">
    <property type="entry name" value="NITROGEN METABOLITE REPRESSION PROTEIN NMRA FAMILY MEMBER"/>
    <property type="match status" value="1"/>
</dbReference>
<protein>
    <recommendedName>
        <fullName evidence="3">NmrA-like domain-containing protein</fullName>
    </recommendedName>
</protein>
<accession>A0AAV9NQ13</accession>
<name>A0AAV9NQ13_9EURO</name>
<gene>
    <name evidence="4" type="ORF">LTR84_004577</name>
</gene>
<evidence type="ECO:0000256" key="2">
    <source>
        <dbReference type="ARBA" id="ARBA00022857"/>
    </source>
</evidence>
<comment type="similarity">
    <text evidence="1">Belongs to the NmrA-type oxidoreductase family.</text>
</comment>
<dbReference type="Proteomes" id="UP001358417">
    <property type="component" value="Unassembled WGS sequence"/>
</dbReference>
<comment type="caution">
    <text evidence="4">The sequence shown here is derived from an EMBL/GenBank/DDBJ whole genome shotgun (WGS) entry which is preliminary data.</text>
</comment>
<keyword evidence="5" id="KW-1185">Reference proteome</keyword>
<dbReference type="Gene3D" id="3.40.50.720">
    <property type="entry name" value="NAD(P)-binding Rossmann-like Domain"/>
    <property type="match status" value="1"/>
</dbReference>
<sequence>MTEANETVAIVGALGTQGASVIRALRSSPITSQWKIHALTSSPQSESARALSEQANVSIVYCDVNDPKSIHEAFQGCTHIFANTAFHGGTLFAKGQKAGEDLENAQGMNLVRAAAETKSLKHLIWSTLPDSNVTSQGKWKVPHFMSKQHANEYILGGYTGCDARRQQQEPGWGSLRDKSTLMSIGVYGSNFRNHSYRPTKKHEHDEYVIQLPCSPDVPFSIAGDENENVGILVRAIFEQPETSIGTWISCESERISCRQWVACLDTAAKSQGVRKTITFEECTMQSIEERWGVLGNEIGQMMAYISELEERAFENTSDLPEINASQLGVQAELVPVRVFYEKLDCVALLREVDNGEIHLGTASR</sequence>
<dbReference type="InterPro" id="IPR036291">
    <property type="entry name" value="NAD(P)-bd_dom_sf"/>
</dbReference>
<dbReference type="GeneID" id="89972755"/>
<evidence type="ECO:0000259" key="3">
    <source>
        <dbReference type="Pfam" id="PF05368"/>
    </source>
</evidence>
<dbReference type="AlphaFoldDB" id="A0AAV9NQ13"/>
<dbReference type="Gene3D" id="3.90.25.10">
    <property type="entry name" value="UDP-galactose 4-epimerase, domain 1"/>
    <property type="match status" value="1"/>
</dbReference>
<proteinExistence type="inferred from homology"/>
<reference evidence="4 5" key="1">
    <citation type="submission" date="2023-08" db="EMBL/GenBank/DDBJ databases">
        <title>Black Yeasts Isolated from many extreme environments.</title>
        <authorList>
            <person name="Coleine C."/>
            <person name="Stajich J.E."/>
            <person name="Selbmann L."/>
        </authorList>
    </citation>
    <scope>NUCLEOTIDE SEQUENCE [LARGE SCALE GENOMIC DNA]</scope>
    <source>
        <strain evidence="4 5">CCFEE 5792</strain>
    </source>
</reference>